<organism evidence="3 4">
    <name type="scientific">Neolamprologus brichardi</name>
    <name type="common">Fairy cichlid</name>
    <name type="synonym">Lamprologus brichardi</name>
    <dbReference type="NCBI Taxonomy" id="32507"/>
    <lineage>
        <taxon>Eukaryota</taxon>
        <taxon>Metazoa</taxon>
        <taxon>Chordata</taxon>
        <taxon>Craniata</taxon>
        <taxon>Vertebrata</taxon>
        <taxon>Euteleostomi</taxon>
        <taxon>Actinopterygii</taxon>
        <taxon>Neopterygii</taxon>
        <taxon>Teleostei</taxon>
        <taxon>Neoteleostei</taxon>
        <taxon>Acanthomorphata</taxon>
        <taxon>Ovalentaria</taxon>
        <taxon>Cichlomorphae</taxon>
        <taxon>Cichliformes</taxon>
        <taxon>Cichlidae</taxon>
        <taxon>African cichlids</taxon>
        <taxon>Pseudocrenilabrinae</taxon>
        <taxon>Lamprologini</taxon>
        <taxon>Neolamprologus</taxon>
    </lineage>
</organism>
<accession>A0A3Q4N8T9</accession>
<feature type="compositionally biased region" description="Polar residues" evidence="1">
    <location>
        <begin position="653"/>
        <end position="668"/>
    </location>
</feature>
<feature type="compositionally biased region" description="Low complexity" evidence="1">
    <location>
        <begin position="997"/>
        <end position="1007"/>
    </location>
</feature>
<reference evidence="3" key="2">
    <citation type="submission" date="2025-09" db="UniProtKB">
        <authorList>
            <consortium name="Ensembl"/>
        </authorList>
    </citation>
    <scope>IDENTIFICATION</scope>
</reference>
<reference evidence="3" key="1">
    <citation type="submission" date="2025-08" db="UniProtKB">
        <authorList>
            <consortium name="Ensembl"/>
        </authorList>
    </citation>
    <scope>IDENTIFICATION</scope>
</reference>
<dbReference type="InterPro" id="IPR052429">
    <property type="entry name" value="BAH_domain_protein"/>
</dbReference>
<feature type="compositionally biased region" description="Basic residues" evidence="1">
    <location>
        <begin position="1229"/>
        <end position="1242"/>
    </location>
</feature>
<feature type="compositionally biased region" description="Pro residues" evidence="1">
    <location>
        <begin position="82"/>
        <end position="95"/>
    </location>
</feature>
<dbReference type="PANTHER" id="PTHR12505:SF25">
    <property type="entry name" value="BAH AND COILED-COIL DOMAIN-CONTAINING PROTEIN 1-LIKE ISOFORM X1"/>
    <property type="match status" value="1"/>
</dbReference>
<feature type="compositionally biased region" description="Basic and acidic residues" evidence="1">
    <location>
        <begin position="574"/>
        <end position="584"/>
    </location>
</feature>
<feature type="compositionally biased region" description="Low complexity" evidence="1">
    <location>
        <begin position="592"/>
        <end position="610"/>
    </location>
</feature>
<feature type="region of interest" description="Disordered" evidence="1">
    <location>
        <begin position="304"/>
        <end position="329"/>
    </location>
</feature>
<sequence length="2218" mass="243492">MEGRDFAAPAHLLSERGALVHRAASRIAPSGHSSVQHAGHFPPGKYYPSHIPMAPHSGSGLMGNSSASFMGTFLASSLGSPPSHPSHPSRPPSSPSSPSFRGGPHSSASQIWFPHSHEAGPGYPRFSGSLAHTFLPMSHLDHHANSGVLYGQHRFYDTQKENFYLRGLPSQPPLISANHSLPPMSRAGSGHTQGSCSRDRDQGVGTGIHKGLKEGSVERGVVNVKDKERSSGKQEAKERHRALERHKASLTMYSKEHPQSMSKPLSACLHNSKMQNGDPGTGAGAKVSMSSCGGEDTALRAMGGGVSSQNRHLGTSGSGRCTKEGVSGEMRISEQPSDCLERGQAPLHHSLPYSVPPPLHMRGFHCLQLHPKPKVTGPTFVPSVADVGDKSNGPFQLNNPDCQGVGSGGGGSNAKDKTIEKNGGGGHHSNWHRKQQQQQQQQQPSLPQGPKAGHSVPHSVNTSPYRDCSHPGPPPNSSPLGSKNMGQHSGTQHSGPGGSCSLQRDGQKVARIRHQQHGRPGPETPTELNQGNSQELKRKMDMSPYGYSNSSGQQHHHQQPPVPPWNMRPPHHMSQPEEEQRKSYMELGSTGGQQQQQPQQQPDPQGPTQGESSAMKSLLKYSNQQQPLLVSQKNPFGGLGNLKSGPSGGSCALQGNKQTLPSRKGTANDSERPDYNGRSRDMGEPGHGESEVRQPPVGIAVAVARQREPPCRSAENHPNSRQGRVHPSVKGQPRSMYLSDPTTEEDRKRLSEEQIGLTCLDRERDRVEFARIHPSSSCHGDLASHLMVPGGTSLQSGQLGDPAAHSAHHHWMPRTGSPSLWMTGHSYGIGHTTLHQNLPPAFSAAMPGPLQPVLPLPQDPSAQLVVLPSEPPTHPATHHLDVMEQPGLWPPVYGARGPPSHMQHPAVYSRSQFLRQQELYALQQHQQLQHQQQIELEELISEPRTSKPAKAYSYNPPQRNTSPPGTCTTHLSPCCQSPSLRQHPKSTPSTPCPAPSPVAAVPHSPAISPAPPQMLKAPESEDKTGEGQPPQEYPGSLEPGKCKEVSRRKMQKLCVKVFKLSLKQCAQCFLYEPMFLSHFDMSFLSQMLSKQAPSTVASESKMYRCNMNPFSPPLLYTEEELLMFDLQSLATLATARALELGSEESSSASSERQFPARRILNLRRKCTWTPRNEPVCPAKVSMETMDGPELAMRVKLAELQRRYKEKQKELAKLQRKHDHHRKEETPRSPARRGPGRPRKRKPTLTTGPVSSSEGQRKCLWIDWEGVKELYWLVMTWGDGLDKLSFFFHAFTEYMLYCFLNLLEDEEEEGSCDTDEVQDYKVQPSRDVTLSSSMIGPSPSSVVKLEANQKAWNKKQRQELYGKTSLSGAEGEVKIRKKSNSRMGMTTAVKNHQDHQDRQPEVARKTCGPRSKEPRWGSLGTRGNRYRRSMGLATFPTTSERLKRATRKSTMLRGAINKVKKKNYNRNFDQPILLNHPKGRAVSRLLESFAADEGFQMDGSSFSEEEEHSSHSLPNCVLTKELLTDGLKVLISKEDELLYAARVHTLELPDIFSVVIDGERGNRPRIYSLEQLLQEAVLDIRPESEAMLAEGTRVCAYWSERSRCLYPGYVRRGGSSDEGKQGGVMVEFDDGDRGKISLPNIRLLPPGYQIHCGEPSPSLLVPSGSAAKRTSSLEQAPISERPSDRLSTINTFHPLTGRPKGSGKKQKQQQIENANKNPSPFLGWSSLTNTRKRASDNLFQFNGAPKRTLKGKEDDLFSMTHSQSQASVPTKGLFSSSSFEVDSFRSIANGYSSFCTQSTGPSSALSLGSRSGLYGEKRKQDELVMPRSKRSGQEFLIKLDHEGVTSPKTKNSKALLLRGASSSVSGLPRTEAYSHPVLLVKDNKKGASRVELLLKGTTPQRKRAALAAASGGLRTAGRFLSRLSVSSSSSGSSSSSSSGSLSSSSLCSSENDSSYSSEDEDSSTLMLQSCLSSHRGLLQPSEPSTSSRPRQHAFVAKAMAVSSAKGATLNQVSHSKSLKRKECAGSLSKPTKDFVKKPRMLPDEATFIPRPKMSAFLSGRQMWRWSGSPTQRRGLKGKAKKLFYKAIVRGRETVKVGDCAVFLSAGRPNLPYVGQIENFWESWTSRMVVKVKWFYHPEETKLGKRHRDGKHALYQSCHEDENDVQTISHKCQVVSREEYECLTRNQKPNSTSPDLYYLAGTYDPTTGQLVTAEGVSIMC</sequence>
<dbReference type="Bgee" id="ENSNBRG00000022666">
    <property type="expression patterns" value="Expressed in brain and 2 other cell types or tissues"/>
</dbReference>
<dbReference type="Proteomes" id="UP000261580">
    <property type="component" value="Unassembled WGS sequence"/>
</dbReference>
<dbReference type="STRING" id="32507.ENSNBRP00000029819"/>
<name>A0A3Q4N8T9_NEOBR</name>
<feature type="domain" description="BAH" evidence="2">
    <location>
        <begin position="2091"/>
        <end position="2212"/>
    </location>
</feature>
<dbReference type="InterPro" id="IPR048924">
    <property type="entry name" value="BAHCC1-like_Tudor"/>
</dbReference>
<protein>
    <submittedName>
        <fullName evidence="3">BAH domain and coiled-coil containing 1a</fullName>
    </submittedName>
</protein>
<dbReference type="PANTHER" id="PTHR12505">
    <property type="entry name" value="PHD FINGER TRANSCRIPTION FACTOR"/>
    <property type="match status" value="1"/>
</dbReference>
<dbReference type="InterPro" id="IPR043151">
    <property type="entry name" value="BAH_sf"/>
</dbReference>
<feature type="region of interest" description="Disordered" evidence="1">
    <location>
        <begin position="380"/>
        <end position="750"/>
    </location>
</feature>
<dbReference type="SMART" id="SM00439">
    <property type="entry name" value="BAH"/>
    <property type="match status" value="1"/>
</dbReference>
<dbReference type="GO" id="GO:0003682">
    <property type="term" value="F:chromatin binding"/>
    <property type="evidence" value="ECO:0007669"/>
    <property type="project" value="InterPro"/>
</dbReference>
<proteinExistence type="predicted"/>
<evidence type="ECO:0000313" key="4">
    <source>
        <dbReference type="Proteomes" id="UP000261580"/>
    </source>
</evidence>
<feature type="compositionally biased region" description="Polar residues" evidence="1">
    <location>
        <begin position="955"/>
        <end position="980"/>
    </location>
</feature>
<dbReference type="Gene3D" id="2.30.30.140">
    <property type="match status" value="1"/>
</dbReference>
<feature type="compositionally biased region" description="Low complexity" evidence="1">
    <location>
        <begin position="1926"/>
        <end position="1955"/>
    </location>
</feature>
<evidence type="ECO:0000313" key="3">
    <source>
        <dbReference type="Ensembl" id="ENSNBRP00000029819.1"/>
    </source>
</evidence>
<dbReference type="InterPro" id="IPR056841">
    <property type="entry name" value="TNRC18_BAHCC1-like_SH3"/>
</dbReference>
<feature type="region of interest" description="Disordered" evidence="1">
    <location>
        <begin position="944"/>
        <end position="1040"/>
    </location>
</feature>
<feature type="region of interest" description="Disordered" evidence="1">
    <location>
        <begin position="1208"/>
        <end position="1252"/>
    </location>
</feature>
<dbReference type="GeneTree" id="ENSGT00940000160116"/>
<dbReference type="CDD" id="cd04714">
    <property type="entry name" value="BAH_BAHCC1"/>
    <property type="match status" value="1"/>
</dbReference>
<feature type="compositionally biased region" description="Low complexity" evidence="1">
    <location>
        <begin position="96"/>
        <end position="107"/>
    </location>
</feature>
<feature type="compositionally biased region" description="Basic and acidic residues" evidence="1">
    <location>
        <begin position="1390"/>
        <end position="1414"/>
    </location>
</feature>
<dbReference type="OMA" id="YKIQCTE"/>
<dbReference type="Pfam" id="PF01426">
    <property type="entry name" value="BAH"/>
    <property type="match status" value="1"/>
</dbReference>
<feature type="region of interest" description="Disordered" evidence="1">
    <location>
        <begin position="1654"/>
        <end position="1726"/>
    </location>
</feature>
<dbReference type="Pfam" id="PF21744">
    <property type="entry name" value="BAHCC1-like_Tudor"/>
    <property type="match status" value="1"/>
</dbReference>
<evidence type="ECO:0000259" key="2">
    <source>
        <dbReference type="PROSITE" id="PS51038"/>
    </source>
</evidence>
<feature type="compositionally biased region" description="Polar residues" evidence="1">
    <location>
        <begin position="307"/>
        <end position="319"/>
    </location>
</feature>
<feature type="compositionally biased region" description="Basic and acidic residues" evidence="1">
    <location>
        <begin position="224"/>
        <end position="238"/>
    </location>
</feature>
<dbReference type="Ensembl" id="ENSNBRT00000030582.1">
    <property type="protein sequence ID" value="ENSNBRP00000029819.1"/>
    <property type="gene ID" value="ENSNBRG00000022666.1"/>
</dbReference>
<feature type="compositionally biased region" description="Polar residues" evidence="1">
    <location>
        <begin position="611"/>
        <end position="634"/>
    </location>
</feature>
<evidence type="ECO:0000256" key="1">
    <source>
        <dbReference type="SAM" id="MobiDB-lite"/>
    </source>
</evidence>
<feature type="region of interest" description="Disordered" evidence="1">
    <location>
        <begin position="1388"/>
        <end position="1423"/>
    </location>
</feature>
<feature type="region of interest" description="Disordered" evidence="1">
    <location>
        <begin position="77"/>
        <end position="114"/>
    </location>
</feature>
<feature type="region of interest" description="Disordered" evidence="1">
    <location>
        <begin position="1926"/>
        <end position="1960"/>
    </location>
</feature>
<dbReference type="Pfam" id="PF24912">
    <property type="entry name" value="SH3_TNRC18"/>
    <property type="match status" value="1"/>
</dbReference>
<dbReference type="InterPro" id="IPR001025">
    <property type="entry name" value="BAH_dom"/>
</dbReference>
<dbReference type="Gene3D" id="2.30.30.490">
    <property type="match status" value="1"/>
</dbReference>
<feature type="compositionally biased region" description="Basic and acidic residues" evidence="1">
    <location>
        <begin position="669"/>
        <end position="692"/>
    </location>
</feature>
<feature type="region of interest" description="Disordered" evidence="1">
    <location>
        <begin position="175"/>
        <end position="242"/>
    </location>
</feature>
<dbReference type="PROSITE" id="PS51038">
    <property type="entry name" value="BAH"/>
    <property type="match status" value="1"/>
</dbReference>
<feature type="compositionally biased region" description="Polar residues" evidence="1">
    <location>
        <begin position="484"/>
        <end position="504"/>
    </location>
</feature>
<keyword evidence="4" id="KW-1185">Reference proteome</keyword>